<evidence type="ECO:0000256" key="2">
    <source>
        <dbReference type="ARBA" id="ARBA00023015"/>
    </source>
</evidence>
<dbReference type="Proteomes" id="UP001293593">
    <property type="component" value="Unassembled WGS sequence"/>
</dbReference>
<keyword evidence="8" id="KW-1185">Reference proteome</keyword>
<feature type="compositionally biased region" description="Polar residues" evidence="5">
    <location>
        <begin position="678"/>
        <end position="689"/>
    </location>
</feature>
<dbReference type="Pfam" id="PF25826">
    <property type="entry name" value="DUF7952"/>
    <property type="match status" value="1"/>
</dbReference>
<keyword evidence="3" id="KW-0804">Transcription</keyword>
<feature type="region of interest" description="Disordered" evidence="5">
    <location>
        <begin position="678"/>
        <end position="737"/>
    </location>
</feature>
<dbReference type="GO" id="GO:0003714">
    <property type="term" value="F:transcription corepressor activity"/>
    <property type="evidence" value="ECO:0007669"/>
    <property type="project" value="TreeGrafter"/>
</dbReference>
<feature type="compositionally biased region" description="Basic and acidic residues" evidence="5">
    <location>
        <begin position="629"/>
        <end position="640"/>
    </location>
</feature>
<dbReference type="PANTHER" id="PTHR13859:SF31">
    <property type="entry name" value="ELM2 DOMAIN-CONTAINING PROTEIN"/>
    <property type="match status" value="1"/>
</dbReference>
<dbReference type="PANTHER" id="PTHR13859">
    <property type="entry name" value="ATROPHIN-RELATED"/>
    <property type="match status" value="1"/>
</dbReference>
<feature type="compositionally biased region" description="Basic and acidic residues" evidence="5">
    <location>
        <begin position="912"/>
        <end position="931"/>
    </location>
</feature>
<protein>
    <recommendedName>
        <fullName evidence="6">SANT domain-containing protein</fullName>
    </recommendedName>
</protein>
<organism evidence="7 8">
    <name type="scientific">Acacia crassicarpa</name>
    <name type="common">northern wattle</name>
    <dbReference type="NCBI Taxonomy" id="499986"/>
    <lineage>
        <taxon>Eukaryota</taxon>
        <taxon>Viridiplantae</taxon>
        <taxon>Streptophyta</taxon>
        <taxon>Embryophyta</taxon>
        <taxon>Tracheophyta</taxon>
        <taxon>Spermatophyta</taxon>
        <taxon>Magnoliopsida</taxon>
        <taxon>eudicotyledons</taxon>
        <taxon>Gunneridae</taxon>
        <taxon>Pentapetalae</taxon>
        <taxon>rosids</taxon>
        <taxon>fabids</taxon>
        <taxon>Fabales</taxon>
        <taxon>Fabaceae</taxon>
        <taxon>Caesalpinioideae</taxon>
        <taxon>mimosoid clade</taxon>
        <taxon>Acacieae</taxon>
        <taxon>Acacia</taxon>
    </lineage>
</organism>
<feature type="region of interest" description="Disordered" evidence="5">
    <location>
        <begin position="506"/>
        <end position="551"/>
    </location>
</feature>
<accession>A0AAE1N3W3</accession>
<dbReference type="InterPro" id="IPR017884">
    <property type="entry name" value="SANT_dom"/>
</dbReference>
<dbReference type="GO" id="GO:0005634">
    <property type="term" value="C:nucleus"/>
    <property type="evidence" value="ECO:0007669"/>
    <property type="project" value="UniProtKB-SubCell"/>
</dbReference>
<dbReference type="Gene3D" id="1.10.10.60">
    <property type="entry name" value="Homeodomain-like"/>
    <property type="match status" value="1"/>
</dbReference>
<dbReference type="InterPro" id="IPR009057">
    <property type="entry name" value="Homeodomain-like_sf"/>
</dbReference>
<sequence length="931" mass="103505">MELDCNNNCMELECNIESNPPSSPDINDIVGAPQLNPRLGDEYQVEVPFMTTESERLKLIINPADSEVVNDKSLSFALGLPVPCIWIDNKVGEGRNEGREHFRNNYAAVNVLEPAEKSDVKPNITADNENELRSITFKPVMAEERKSCPQGQGKAYESAPGSNSWSDADTKSFLLGLFIFGKNFTQIKRFLVDKGMGEILAFYYGKFYKSDGYVRWSDCRKIKGRKCMTGQKLFTGWRQHELLSRLNSKVPEQVQDTLLQVSKSYAEGRASLQEYIFSLKSTVGLNTLVEAVGIGKDKADLTRFAAEPPKSNPLFSIHPCAPTGKAWSSLEPNDIIKYLTGGFRLSKAKSNDLFWEAVWPRLLARGWHSEQPNNNPGFVSSRDYLVFLIPGIKKFSRRKLVKGDHYFDSVSDVLTKVVSEPNLLELEFEEGKVRSCNEEDGWISEMASDKDDQSDCHRHSYLKPRVSSLKTDHMTFTVVDTSLKRGGKSSDLRELRSLPPEFKITSQQTDQVRGKESDSYGNAGGGIVVKASGKADKGDRHSNEANRSNGTFDSISQKLAKFTVVDTSLVHCGKLSRELRCVPTEMKVVSKKRTALSREVDGSLSNYSPGEKETITSLDDQKNSSGVNCHRDTSDGESINREGAYSSINNNAHKLVERRQSQKTGVSDDRQLKKTVKQLSQRARSSHSTHVAPPTKRRRLSACAKAETSRVLEISSEDSRSKKPGLSQPSGLPKDSQKTACLIASSVEVMEEDNKGSIVIKDCLGTGMSCSKVEKCESQPPLSMNLHQLPPKSESGEMMGEDEKCLKPNDASFTSDAQKQVPKPMGISGDGGSVEQKTDVNPRRQSTRNRPLTVRALESMENELMYVQRTQKKKKEQTPEALFDPCQRARIRVKIKMHLHSSSGGSSAGSMQERDVNGNSDVDRNTNRALH</sequence>
<keyword evidence="4" id="KW-0539">Nucleus</keyword>
<dbReference type="InterPro" id="IPR057712">
    <property type="entry name" value="DUF7952"/>
</dbReference>
<feature type="compositionally biased region" description="Basic and acidic residues" evidence="5">
    <location>
        <begin position="610"/>
        <end position="622"/>
    </location>
</feature>
<feature type="compositionally biased region" description="Basic and acidic residues" evidence="5">
    <location>
        <begin position="533"/>
        <end position="544"/>
    </location>
</feature>
<dbReference type="FunFam" id="1.10.10.60:FF:000374">
    <property type="entry name" value="Arginine-glutamic acid dipeptide repeat protein"/>
    <property type="match status" value="1"/>
</dbReference>
<evidence type="ECO:0000259" key="6">
    <source>
        <dbReference type="PROSITE" id="PS51293"/>
    </source>
</evidence>
<keyword evidence="2" id="KW-0805">Transcription regulation</keyword>
<name>A0AAE1N3W3_9FABA</name>
<dbReference type="InterPro" id="IPR056067">
    <property type="entry name" value="DUF7650"/>
</dbReference>
<comment type="subcellular location">
    <subcellularLocation>
        <location evidence="1">Nucleus</location>
    </subcellularLocation>
</comment>
<feature type="region of interest" description="Disordered" evidence="5">
    <location>
        <begin position="600"/>
        <end position="648"/>
    </location>
</feature>
<dbReference type="SUPFAM" id="SSF46689">
    <property type="entry name" value="Homeodomain-like"/>
    <property type="match status" value="1"/>
</dbReference>
<evidence type="ECO:0000256" key="5">
    <source>
        <dbReference type="SAM" id="MobiDB-lite"/>
    </source>
</evidence>
<evidence type="ECO:0000256" key="3">
    <source>
        <dbReference type="ARBA" id="ARBA00023163"/>
    </source>
</evidence>
<reference evidence="7" key="1">
    <citation type="submission" date="2023-10" db="EMBL/GenBank/DDBJ databases">
        <title>Chromosome-level genome of the transformable northern wattle, Acacia crassicarpa.</title>
        <authorList>
            <person name="Massaro I."/>
            <person name="Sinha N.R."/>
            <person name="Poethig S."/>
            <person name="Leichty A.R."/>
        </authorList>
    </citation>
    <scope>NUCLEOTIDE SEQUENCE</scope>
    <source>
        <strain evidence="7">Acra3RX</strain>
        <tissue evidence="7">Leaf</tissue>
    </source>
</reference>
<comment type="caution">
    <text evidence="7">The sequence shown here is derived from an EMBL/GenBank/DDBJ whole genome shotgun (WGS) entry which is preliminary data.</text>
</comment>
<dbReference type="PROSITE" id="PS51293">
    <property type="entry name" value="SANT"/>
    <property type="match status" value="1"/>
</dbReference>
<feature type="region of interest" description="Disordered" evidence="5">
    <location>
        <begin position="813"/>
        <end position="848"/>
    </location>
</feature>
<evidence type="ECO:0000256" key="1">
    <source>
        <dbReference type="ARBA" id="ARBA00004123"/>
    </source>
</evidence>
<feature type="domain" description="SANT" evidence="6">
    <location>
        <begin position="160"/>
        <end position="212"/>
    </location>
</feature>
<evidence type="ECO:0000313" key="7">
    <source>
        <dbReference type="EMBL" id="KAK4282795.1"/>
    </source>
</evidence>
<dbReference type="Pfam" id="PF24662">
    <property type="entry name" value="DUF7650"/>
    <property type="match status" value="1"/>
</dbReference>
<dbReference type="AlphaFoldDB" id="A0AAE1N3W3"/>
<feature type="region of interest" description="Disordered" evidence="5">
    <location>
        <begin position="897"/>
        <end position="931"/>
    </location>
</feature>
<evidence type="ECO:0000256" key="4">
    <source>
        <dbReference type="ARBA" id="ARBA00023242"/>
    </source>
</evidence>
<gene>
    <name evidence="7" type="ORF">QN277_014128</name>
</gene>
<evidence type="ECO:0000313" key="8">
    <source>
        <dbReference type="Proteomes" id="UP001293593"/>
    </source>
</evidence>
<feature type="compositionally biased region" description="Low complexity" evidence="5">
    <location>
        <begin position="901"/>
        <end position="910"/>
    </location>
</feature>
<dbReference type="EMBL" id="JAWXYG010000002">
    <property type="protein sequence ID" value="KAK4282795.1"/>
    <property type="molecule type" value="Genomic_DNA"/>
</dbReference>
<proteinExistence type="predicted"/>